<feature type="DNA-binding region" description="OmpR/PhoB-type" evidence="2">
    <location>
        <begin position="5"/>
        <end position="104"/>
    </location>
</feature>
<proteinExistence type="predicted"/>
<feature type="domain" description="OmpR/PhoB-type" evidence="3">
    <location>
        <begin position="5"/>
        <end position="104"/>
    </location>
</feature>
<sequence length="516" mass="58315">MLQKNISFIVDEWCFVPNEGQIQFADTLVTIDNRISKLLEYFCLNPGLTHTRDELIEHVWGGTVLTDQAVTQAVFELRKLLKKHSQKQSSYIVTVTKRGYRFDGEVKVEAIAVQKPVQRPVQESVQDSVTKVAPEPDVITASVQRTIETESQIEPQPSSLPQTKSNKSRLPVIVLTLIVIALSSLLIYQHQINGPKDAVNASRHLSHYEFRYAVLNISEDVVDKPELYGVVIKLVEHIGFYSNIRVVKSEEHRKLAAVELNFSTAPSRDGKKLRLLVQYHNRVSDQTHLNRRYSTNFARFHETFPNMIDDLLRAMYIKIPEEDMERDISVFPKNPEALKSLMTATGFTYLGVDFDSAVEHFRKARELVPDNAYATAVSYISEIMSVFSSDKDEQAELIEDLNQEYSLALASILEKSNNPKVCEAYAILALSEGKPDQALQVLLSIPYNQHTPLTYLLLAKAEEARGHTDGAKELYLQATQNTSSPVALEIASPLFFDSNLDSLIKELSSNKVEHEH</sequence>
<reference evidence="4 5" key="1">
    <citation type="submission" date="2019-07" db="EMBL/GenBank/DDBJ databases">
        <title>Whole genome shotgun sequence of Vibrio superstes NBRC 103154.</title>
        <authorList>
            <person name="Hosoyama A."/>
            <person name="Uohara A."/>
            <person name="Ohji S."/>
            <person name="Ichikawa N."/>
        </authorList>
    </citation>
    <scope>NUCLEOTIDE SEQUENCE [LARGE SCALE GENOMIC DNA]</scope>
    <source>
        <strain evidence="4 5">NBRC 103154</strain>
    </source>
</reference>
<accession>A0A511QUT9</accession>
<keyword evidence="1 2" id="KW-0238">DNA-binding</keyword>
<dbReference type="SMART" id="SM00862">
    <property type="entry name" value="Trans_reg_C"/>
    <property type="match status" value="1"/>
</dbReference>
<dbReference type="Pfam" id="PF00486">
    <property type="entry name" value="Trans_reg_C"/>
    <property type="match status" value="1"/>
</dbReference>
<gene>
    <name evidence="4" type="ORF">VSU01S_25670</name>
</gene>
<organism evidence="4 5">
    <name type="scientific">Vibrio superstes NBRC 103154</name>
    <dbReference type="NCBI Taxonomy" id="1219062"/>
    <lineage>
        <taxon>Bacteria</taxon>
        <taxon>Pseudomonadati</taxon>
        <taxon>Pseudomonadota</taxon>
        <taxon>Gammaproteobacteria</taxon>
        <taxon>Vibrionales</taxon>
        <taxon>Vibrionaceae</taxon>
        <taxon>Vibrio</taxon>
    </lineage>
</organism>
<dbReference type="Proteomes" id="UP000321113">
    <property type="component" value="Unassembled WGS sequence"/>
</dbReference>
<dbReference type="OrthoDB" id="6311790at2"/>
<dbReference type="SUPFAM" id="SSF46894">
    <property type="entry name" value="C-terminal effector domain of the bipartite response regulators"/>
    <property type="match status" value="1"/>
</dbReference>
<dbReference type="Gene3D" id="1.25.40.10">
    <property type="entry name" value="Tetratricopeptide repeat domain"/>
    <property type="match status" value="1"/>
</dbReference>
<dbReference type="EMBL" id="BJXK01000010">
    <property type="protein sequence ID" value="GEM80322.1"/>
    <property type="molecule type" value="Genomic_DNA"/>
</dbReference>
<evidence type="ECO:0000256" key="2">
    <source>
        <dbReference type="PROSITE-ProRule" id="PRU01091"/>
    </source>
</evidence>
<dbReference type="InterPro" id="IPR001867">
    <property type="entry name" value="OmpR/PhoB-type_DNA-bd"/>
</dbReference>
<dbReference type="GO" id="GO:0006355">
    <property type="term" value="P:regulation of DNA-templated transcription"/>
    <property type="evidence" value="ECO:0007669"/>
    <property type="project" value="InterPro"/>
</dbReference>
<evidence type="ECO:0000259" key="3">
    <source>
        <dbReference type="PROSITE" id="PS51755"/>
    </source>
</evidence>
<dbReference type="InterPro" id="IPR011990">
    <property type="entry name" value="TPR-like_helical_dom_sf"/>
</dbReference>
<dbReference type="InterPro" id="IPR016032">
    <property type="entry name" value="Sig_transdc_resp-reg_C-effctor"/>
</dbReference>
<dbReference type="AlphaFoldDB" id="A0A511QUT9"/>
<dbReference type="SUPFAM" id="SSF48452">
    <property type="entry name" value="TPR-like"/>
    <property type="match status" value="1"/>
</dbReference>
<dbReference type="GO" id="GO:0000160">
    <property type="term" value="P:phosphorelay signal transduction system"/>
    <property type="evidence" value="ECO:0007669"/>
    <property type="project" value="InterPro"/>
</dbReference>
<comment type="caution">
    <text evidence="4">The sequence shown here is derived from an EMBL/GenBank/DDBJ whole genome shotgun (WGS) entry which is preliminary data.</text>
</comment>
<dbReference type="RefSeq" id="WP_119009114.1">
    <property type="nucleotide sequence ID" value="NZ_BJXK01000010.1"/>
</dbReference>
<evidence type="ECO:0000256" key="1">
    <source>
        <dbReference type="ARBA" id="ARBA00023125"/>
    </source>
</evidence>
<dbReference type="CDD" id="cd00383">
    <property type="entry name" value="trans_reg_C"/>
    <property type="match status" value="1"/>
</dbReference>
<name>A0A511QUT9_9VIBR</name>
<evidence type="ECO:0000313" key="4">
    <source>
        <dbReference type="EMBL" id="GEM80322.1"/>
    </source>
</evidence>
<dbReference type="Gene3D" id="1.10.10.10">
    <property type="entry name" value="Winged helix-like DNA-binding domain superfamily/Winged helix DNA-binding domain"/>
    <property type="match status" value="1"/>
</dbReference>
<protein>
    <submittedName>
        <fullName evidence="4">DNA-binding transcriptional activator CadC</fullName>
    </submittedName>
</protein>
<keyword evidence="5" id="KW-1185">Reference proteome</keyword>
<evidence type="ECO:0000313" key="5">
    <source>
        <dbReference type="Proteomes" id="UP000321113"/>
    </source>
</evidence>
<dbReference type="GO" id="GO:0003677">
    <property type="term" value="F:DNA binding"/>
    <property type="evidence" value="ECO:0007669"/>
    <property type="project" value="UniProtKB-UniRule"/>
</dbReference>
<dbReference type="PROSITE" id="PS51755">
    <property type="entry name" value="OMPR_PHOB"/>
    <property type="match status" value="1"/>
</dbReference>
<dbReference type="InterPro" id="IPR036388">
    <property type="entry name" value="WH-like_DNA-bd_sf"/>
</dbReference>